<evidence type="ECO:0000256" key="6">
    <source>
        <dbReference type="PIRSR" id="PIRSR000699-2"/>
    </source>
</evidence>
<evidence type="ECO:0000256" key="8">
    <source>
        <dbReference type="SAM" id="Coils"/>
    </source>
</evidence>
<dbReference type="STRING" id="447595.SAMN05660826_01087"/>
<protein>
    <submittedName>
        <fullName evidence="9">PTS system, cellobiose-specific IIA component</fullName>
    </submittedName>
</protein>
<feature type="binding site" evidence="6">
    <location>
        <position position="79"/>
    </location>
    <ligand>
        <name>Mg(2+)</name>
        <dbReference type="ChEBI" id="CHEBI:18420"/>
        <note>ligand shared between all trimeric partners</note>
    </ligand>
</feature>
<dbReference type="PANTHER" id="PTHR34382:SF7">
    <property type="entry name" value="PTS SYSTEM N,N'-DIACETYLCHITOBIOSE-SPECIFIC EIIA COMPONENT"/>
    <property type="match status" value="1"/>
</dbReference>
<keyword evidence="2" id="KW-0762">Sugar transport</keyword>
<dbReference type="GO" id="GO:0016740">
    <property type="term" value="F:transferase activity"/>
    <property type="evidence" value="ECO:0007669"/>
    <property type="project" value="UniProtKB-KW"/>
</dbReference>
<reference evidence="10" key="1">
    <citation type="submission" date="2016-11" db="EMBL/GenBank/DDBJ databases">
        <authorList>
            <person name="Varghese N."/>
            <person name="Submissions S."/>
        </authorList>
    </citation>
    <scope>NUCLEOTIDE SEQUENCE [LARGE SCALE GENOMIC DNA]</scope>
    <source>
        <strain evidence="10">DSM 18802</strain>
    </source>
</reference>
<comment type="cofactor">
    <cofactor evidence="6">
        <name>Mg(2+)</name>
        <dbReference type="ChEBI" id="CHEBI:18420"/>
    </cofactor>
    <text evidence="6">Binds 1 Mg(2+) ion per trimer.</text>
</comment>
<keyword evidence="8" id="KW-0175">Coiled coil</keyword>
<feature type="modified residue" description="Phosphohistidine; by HPr" evidence="7">
    <location>
        <position position="76"/>
    </location>
</feature>
<proteinExistence type="predicted"/>
<accession>A0A1M7IY06</accession>
<dbReference type="PANTHER" id="PTHR34382">
    <property type="entry name" value="PTS SYSTEM N,N'-DIACETYLCHITOBIOSE-SPECIFIC EIIA COMPONENT"/>
    <property type="match status" value="1"/>
</dbReference>
<dbReference type="GO" id="GO:0046872">
    <property type="term" value="F:metal ion binding"/>
    <property type="evidence" value="ECO:0007669"/>
    <property type="project" value="UniProtKB-KW"/>
</dbReference>
<keyword evidence="4" id="KW-0598">Phosphotransferase system</keyword>
<dbReference type="AlphaFoldDB" id="A0A1M7IY06"/>
<dbReference type="Gene3D" id="1.20.58.80">
    <property type="entry name" value="Phosphotransferase system, lactose/cellobiose-type IIA subunit"/>
    <property type="match status" value="1"/>
</dbReference>
<gene>
    <name evidence="9" type="ORF">SAMN05660826_01087</name>
</gene>
<keyword evidence="6" id="KW-0479">Metal-binding</keyword>
<evidence type="ECO:0000256" key="2">
    <source>
        <dbReference type="ARBA" id="ARBA00022597"/>
    </source>
</evidence>
<dbReference type="PROSITE" id="PS51095">
    <property type="entry name" value="PTS_EIIA_TYPE_3"/>
    <property type="match status" value="1"/>
</dbReference>
<dbReference type="InterPro" id="IPR003188">
    <property type="entry name" value="PTS_IIA_lac/cel"/>
</dbReference>
<dbReference type="OrthoDB" id="389577at2"/>
<feature type="coiled-coil region" evidence="8">
    <location>
        <begin position="27"/>
        <end position="54"/>
    </location>
</feature>
<dbReference type="GO" id="GO:0009401">
    <property type="term" value="P:phosphoenolpyruvate-dependent sugar phosphotransferase system"/>
    <property type="evidence" value="ECO:0007669"/>
    <property type="project" value="UniProtKB-KW"/>
</dbReference>
<keyword evidence="10" id="KW-1185">Reference proteome</keyword>
<evidence type="ECO:0000313" key="10">
    <source>
        <dbReference type="Proteomes" id="UP000184375"/>
    </source>
</evidence>
<name>A0A1M7IY06_9FIRM</name>
<sequence length="108" mass="12312">MTAIEEISFKLILHSGNGRSYAFEAIKAAKEGEFVKAEELLEKARKELESAHHIQTQLLQKEAAGENNMINLLLIHAQDHLMTGITVKEIAEELIDLRRDMMKQRGRE</sequence>
<evidence type="ECO:0000313" key="9">
    <source>
        <dbReference type="EMBL" id="SHM45714.1"/>
    </source>
</evidence>
<keyword evidence="1" id="KW-0813">Transport</keyword>
<dbReference type="EMBL" id="FRCR01000005">
    <property type="protein sequence ID" value="SHM45714.1"/>
    <property type="molecule type" value="Genomic_DNA"/>
</dbReference>
<evidence type="ECO:0000256" key="1">
    <source>
        <dbReference type="ARBA" id="ARBA00022448"/>
    </source>
</evidence>
<organism evidence="9 10">
    <name type="scientific">Caldanaerovirga acetigignens</name>
    <dbReference type="NCBI Taxonomy" id="447595"/>
    <lineage>
        <taxon>Bacteria</taxon>
        <taxon>Bacillati</taxon>
        <taxon>Bacillota</taxon>
        <taxon>Clostridia</taxon>
        <taxon>Thermosediminibacterales</taxon>
        <taxon>Thermosediminibacteraceae</taxon>
        <taxon>Caldanaerovirga</taxon>
    </lineage>
</organism>
<keyword evidence="3" id="KW-0808">Transferase</keyword>
<dbReference type="Proteomes" id="UP000184375">
    <property type="component" value="Unassembled WGS sequence"/>
</dbReference>
<dbReference type="RefSeq" id="WP_143156222.1">
    <property type="nucleotide sequence ID" value="NZ_FRCR01000005.1"/>
</dbReference>
<feature type="active site" description="Tele-phosphohistidine intermediate" evidence="5">
    <location>
        <position position="76"/>
    </location>
</feature>
<keyword evidence="6" id="KW-0460">Magnesium</keyword>
<dbReference type="PIRSF" id="PIRSF000699">
    <property type="entry name" value="PTS_IILac_III"/>
    <property type="match status" value="1"/>
</dbReference>
<evidence type="ECO:0000256" key="4">
    <source>
        <dbReference type="ARBA" id="ARBA00022683"/>
    </source>
</evidence>
<dbReference type="SUPFAM" id="SSF46973">
    <property type="entry name" value="Enzyme IIa from lactose specific PTS, IIa-lac"/>
    <property type="match status" value="1"/>
</dbReference>
<evidence type="ECO:0000256" key="5">
    <source>
        <dbReference type="PIRSR" id="PIRSR000699-1"/>
    </source>
</evidence>
<evidence type="ECO:0000256" key="7">
    <source>
        <dbReference type="PROSITE-ProRule" id="PRU00418"/>
    </source>
</evidence>
<dbReference type="Pfam" id="PF02255">
    <property type="entry name" value="PTS_IIA"/>
    <property type="match status" value="1"/>
</dbReference>
<dbReference type="InterPro" id="IPR036542">
    <property type="entry name" value="PTS_IIA_lac/cel_sf"/>
</dbReference>
<evidence type="ECO:0000256" key="3">
    <source>
        <dbReference type="ARBA" id="ARBA00022679"/>
    </source>
</evidence>
<dbReference type="CDD" id="cd00215">
    <property type="entry name" value="PTS_IIA_lac"/>
    <property type="match status" value="1"/>
</dbReference>